<gene>
    <name evidence="3" type="ORF">SDC9_107102</name>
</gene>
<dbReference type="SMART" id="SM00854">
    <property type="entry name" value="PGA_cap"/>
    <property type="match status" value="1"/>
</dbReference>
<dbReference type="Pfam" id="PF09587">
    <property type="entry name" value="PGA_cap"/>
    <property type="match status" value="1"/>
</dbReference>
<evidence type="ECO:0000313" key="3">
    <source>
        <dbReference type="EMBL" id="MPM60251.1"/>
    </source>
</evidence>
<dbReference type="Gene3D" id="3.60.21.10">
    <property type="match status" value="1"/>
</dbReference>
<dbReference type="InterPro" id="IPR029052">
    <property type="entry name" value="Metallo-depent_PP-like"/>
</dbReference>
<dbReference type="PANTHER" id="PTHR33393">
    <property type="entry name" value="POLYGLUTAMINE SYNTHESIS ACCESSORY PROTEIN RV0574C-RELATED"/>
    <property type="match status" value="1"/>
</dbReference>
<evidence type="ECO:0000256" key="1">
    <source>
        <dbReference type="ARBA" id="ARBA00005662"/>
    </source>
</evidence>
<dbReference type="SUPFAM" id="SSF56300">
    <property type="entry name" value="Metallo-dependent phosphatases"/>
    <property type="match status" value="1"/>
</dbReference>
<protein>
    <recommendedName>
        <fullName evidence="2">Capsule synthesis protein CapA domain-containing protein</fullName>
    </recommendedName>
</protein>
<evidence type="ECO:0000259" key="2">
    <source>
        <dbReference type="SMART" id="SM00854"/>
    </source>
</evidence>
<reference evidence="3" key="1">
    <citation type="submission" date="2019-08" db="EMBL/GenBank/DDBJ databases">
        <authorList>
            <person name="Kucharzyk K."/>
            <person name="Murdoch R.W."/>
            <person name="Higgins S."/>
            <person name="Loffler F."/>
        </authorList>
    </citation>
    <scope>NUCLEOTIDE SEQUENCE</scope>
</reference>
<dbReference type="InterPro" id="IPR052169">
    <property type="entry name" value="CW_Biosynth-Accessory"/>
</dbReference>
<feature type="domain" description="Capsule synthesis protein CapA" evidence="2">
    <location>
        <begin position="2"/>
        <end position="233"/>
    </location>
</feature>
<sequence length="386" mass="43692">MKLLITGDLVVNQAYNSFEKIDHSLIDLFAQSNINIVNLEAPVTESTNKIRKTGSNIKSHREGTINVLKVLRVNIATLANNHVLDYDEQGVADTMKFCKEHGLETVGAGIILQEASQTLFISIKEGKIAIVNFAENEWASATGTSAGANLMNIIDNTAQIKDARSKADYVIVIIHGGHEYYNLPSPRMQKQYRFYAEQGADIVVGHHTHCINGHETWNRVPIYYSLGNFLFTHDSSQPDWYKGLILEIELSKENIKTKLHPISQAQGDFKLSLLQGKEKQEIENRVKNYSSIIGDIKLVKMEWEKYVATMSKSYINLWSPLSFVGNRYLSAIIRRLPVKLINKKGLALYLNIMRCEAHRDLSMCVLNKKLKIKKQTIINQSGRVFN</sequence>
<comment type="similarity">
    <text evidence="1">Belongs to the CapA family.</text>
</comment>
<name>A0A645B6K6_9ZZZZ</name>
<proteinExistence type="inferred from homology"/>
<dbReference type="InterPro" id="IPR019079">
    <property type="entry name" value="Capsule_synth_CapA"/>
</dbReference>
<organism evidence="3">
    <name type="scientific">bioreactor metagenome</name>
    <dbReference type="NCBI Taxonomy" id="1076179"/>
    <lineage>
        <taxon>unclassified sequences</taxon>
        <taxon>metagenomes</taxon>
        <taxon>ecological metagenomes</taxon>
    </lineage>
</organism>
<dbReference type="EMBL" id="VSSQ01017707">
    <property type="protein sequence ID" value="MPM60251.1"/>
    <property type="molecule type" value="Genomic_DNA"/>
</dbReference>
<dbReference type="AlphaFoldDB" id="A0A645B6K6"/>
<comment type="caution">
    <text evidence="3">The sequence shown here is derived from an EMBL/GenBank/DDBJ whole genome shotgun (WGS) entry which is preliminary data.</text>
</comment>
<dbReference type="CDD" id="cd07381">
    <property type="entry name" value="MPP_CapA"/>
    <property type="match status" value="1"/>
</dbReference>
<accession>A0A645B6K6</accession>
<dbReference type="PANTHER" id="PTHR33393:SF13">
    <property type="entry name" value="PGA BIOSYNTHESIS PROTEIN CAPA"/>
    <property type="match status" value="1"/>
</dbReference>